<dbReference type="AlphaFoldDB" id="A0A917DA99"/>
<dbReference type="GO" id="GO:0016787">
    <property type="term" value="F:hydrolase activity"/>
    <property type="evidence" value="ECO:0007669"/>
    <property type="project" value="UniProtKB-KW"/>
</dbReference>
<organism evidence="3 4">
    <name type="scientific">Aureimonas glaciei</name>
    <dbReference type="NCBI Taxonomy" id="1776957"/>
    <lineage>
        <taxon>Bacteria</taxon>
        <taxon>Pseudomonadati</taxon>
        <taxon>Pseudomonadota</taxon>
        <taxon>Alphaproteobacteria</taxon>
        <taxon>Hyphomicrobiales</taxon>
        <taxon>Aurantimonadaceae</taxon>
        <taxon>Aureimonas</taxon>
    </lineage>
</organism>
<evidence type="ECO:0000259" key="2">
    <source>
        <dbReference type="Pfam" id="PF00561"/>
    </source>
</evidence>
<reference evidence="3" key="2">
    <citation type="submission" date="2020-09" db="EMBL/GenBank/DDBJ databases">
        <authorList>
            <person name="Sun Q."/>
            <person name="Zhou Y."/>
        </authorList>
    </citation>
    <scope>NUCLEOTIDE SEQUENCE</scope>
    <source>
        <strain evidence="3">CGMCC 1.15493</strain>
    </source>
</reference>
<evidence type="ECO:0000256" key="1">
    <source>
        <dbReference type="SAM" id="MobiDB-lite"/>
    </source>
</evidence>
<dbReference type="Pfam" id="PF00561">
    <property type="entry name" value="Abhydrolase_1"/>
    <property type="match status" value="1"/>
</dbReference>
<proteinExistence type="predicted"/>
<evidence type="ECO:0000313" key="4">
    <source>
        <dbReference type="Proteomes" id="UP000613160"/>
    </source>
</evidence>
<sequence length="324" mass="33813">MLGEPQAPLWSIDGRDWPNREHSRFLTSGGLTWHVQEMGQGPALLLLHGTGAATHSFRDLAPMLARHFRVLMLDLPGHGFTGRPARAGLSLDGMARLVAGVLARIDCEPKLVVGHSAGAAILATMALQGTIQPAAVIAINGALRPIPGAALFSPLAKLLFLNPLAPRFFAHRARSRAATAKLLADTGSRLDARGIDLYARLFRRPGHVAGTLGMMAQWDLSGLERRLARLSLPLVLITAAGDRAVPPADAEILAQQGPMVRAIALAQGGHLAHEEDPAGMATLLLQLAGEFGILAGNEPASTPQGDAGDALPAGKRAAANAASA</sequence>
<accession>A0A917DA99</accession>
<dbReference type="InterPro" id="IPR029058">
    <property type="entry name" value="AB_hydrolase_fold"/>
</dbReference>
<feature type="domain" description="AB hydrolase-1" evidence="2">
    <location>
        <begin position="42"/>
        <end position="277"/>
    </location>
</feature>
<dbReference type="InterPro" id="IPR017497">
    <property type="entry name" value="BchO"/>
</dbReference>
<feature type="region of interest" description="Disordered" evidence="1">
    <location>
        <begin position="296"/>
        <end position="324"/>
    </location>
</feature>
<dbReference type="RefSeq" id="WP_188850460.1">
    <property type="nucleotide sequence ID" value="NZ_BMJJ01000004.1"/>
</dbReference>
<keyword evidence="3" id="KW-0378">Hydrolase</keyword>
<dbReference type="EMBL" id="BMJJ01000004">
    <property type="protein sequence ID" value="GGD17159.1"/>
    <property type="molecule type" value="Genomic_DNA"/>
</dbReference>
<dbReference type="Gene3D" id="3.40.50.1820">
    <property type="entry name" value="alpha/beta hydrolase"/>
    <property type="match status" value="1"/>
</dbReference>
<dbReference type="SUPFAM" id="SSF53474">
    <property type="entry name" value="alpha/beta-Hydrolases"/>
    <property type="match status" value="1"/>
</dbReference>
<dbReference type="Proteomes" id="UP000613160">
    <property type="component" value="Unassembled WGS sequence"/>
</dbReference>
<keyword evidence="4" id="KW-1185">Reference proteome</keyword>
<dbReference type="PANTHER" id="PTHR46438">
    <property type="entry name" value="ALPHA/BETA-HYDROLASES SUPERFAMILY PROTEIN"/>
    <property type="match status" value="1"/>
</dbReference>
<name>A0A917DA99_9HYPH</name>
<protein>
    <submittedName>
        <fullName evidence="3">Alpha/beta hydrolase</fullName>
    </submittedName>
</protein>
<reference evidence="3" key="1">
    <citation type="journal article" date="2014" name="Int. J. Syst. Evol. Microbiol.">
        <title>Complete genome sequence of Corynebacterium casei LMG S-19264T (=DSM 44701T), isolated from a smear-ripened cheese.</title>
        <authorList>
            <consortium name="US DOE Joint Genome Institute (JGI-PGF)"/>
            <person name="Walter F."/>
            <person name="Albersmeier A."/>
            <person name="Kalinowski J."/>
            <person name="Ruckert C."/>
        </authorList>
    </citation>
    <scope>NUCLEOTIDE SEQUENCE</scope>
    <source>
        <strain evidence="3">CGMCC 1.15493</strain>
    </source>
</reference>
<feature type="compositionally biased region" description="Low complexity" evidence="1">
    <location>
        <begin position="310"/>
        <end position="324"/>
    </location>
</feature>
<comment type="caution">
    <text evidence="3">The sequence shown here is derived from an EMBL/GenBank/DDBJ whole genome shotgun (WGS) entry which is preliminary data.</text>
</comment>
<gene>
    <name evidence="3" type="ORF">GCM10011335_20020</name>
</gene>
<dbReference type="PANTHER" id="PTHR46438:SF11">
    <property type="entry name" value="LIPASE-RELATED"/>
    <property type="match status" value="1"/>
</dbReference>
<dbReference type="InterPro" id="IPR000073">
    <property type="entry name" value="AB_hydrolase_1"/>
</dbReference>
<dbReference type="NCBIfam" id="TIGR03056">
    <property type="entry name" value="bchO_mg_che_rel"/>
    <property type="match status" value="1"/>
</dbReference>
<evidence type="ECO:0000313" key="3">
    <source>
        <dbReference type="EMBL" id="GGD17159.1"/>
    </source>
</evidence>